<feature type="non-terminal residue" evidence="8">
    <location>
        <position position="415"/>
    </location>
</feature>
<evidence type="ECO:0000313" key="9">
    <source>
        <dbReference type="Proteomes" id="UP000257109"/>
    </source>
</evidence>
<accession>A0A371HMK8</accession>
<dbReference type="InterPro" id="IPR052160">
    <property type="entry name" value="Gypsy_RT_Integrase-like"/>
</dbReference>
<reference evidence="8" key="1">
    <citation type="submission" date="2018-05" db="EMBL/GenBank/DDBJ databases">
        <title>Draft genome of Mucuna pruriens seed.</title>
        <authorList>
            <person name="Nnadi N.E."/>
            <person name="Vos R."/>
            <person name="Hasami M.H."/>
            <person name="Devisetty U.K."/>
            <person name="Aguiy J.C."/>
        </authorList>
    </citation>
    <scope>NUCLEOTIDE SEQUENCE [LARGE SCALE GENOMIC DNA]</scope>
    <source>
        <strain evidence="8">JCA_2017</strain>
    </source>
</reference>
<dbReference type="Gene3D" id="3.30.420.10">
    <property type="entry name" value="Ribonuclease H-like superfamily/Ribonuclease H"/>
    <property type="match status" value="1"/>
</dbReference>
<dbReference type="InterPro" id="IPR001584">
    <property type="entry name" value="Integrase_cat-core"/>
</dbReference>
<keyword evidence="2" id="KW-0548">Nucleotidyltransferase</keyword>
<keyword evidence="9" id="KW-1185">Reference proteome</keyword>
<name>A0A371HMK8_MUCPR</name>
<dbReference type="AlphaFoldDB" id="A0A371HMK8"/>
<evidence type="ECO:0000256" key="6">
    <source>
        <dbReference type="ARBA" id="ARBA00022918"/>
    </source>
</evidence>
<dbReference type="PANTHER" id="PTHR47266">
    <property type="entry name" value="ENDONUCLEASE-RELATED"/>
    <property type="match status" value="1"/>
</dbReference>
<keyword evidence="5" id="KW-0378">Hydrolase</keyword>
<dbReference type="GO" id="GO:0004519">
    <property type="term" value="F:endonuclease activity"/>
    <property type="evidence" value="ECO:0007669"/>
    <property type="project" value="UniProtKB-KW"/>
</dbReference>
<proteinExistence type="predicted"/>
<organism evidence="8 9">
    <name type="scientific">Mucuna pruriens</name>
    <name type="common">Velvet bean</name>
    <name type="synonym">Dolichos pruriens</name>
    <dbReference type="NCBI Taxonomy" id="157652"/>
    <lineage>
        <taxon>Eukaryota</taxon>
        <taxon>Viridiplantae</taxon>
        <taxon>Streptophyta</taxon>
        <taxon>Embryophyta</taxon>
        <taxon>Tracheophyta</taxon>
        <taxon>Spermatophyta</taxon>
        <taxon>Magnoliopsida</taxon>
        <taxon>eudicotyledons</taxon>
        <taxon>Gunneridae</taxon>
        <taxon>Pentapetalae</taxon>
        <taxon>rosids</taxon>
        <taxon>fabids</taxon>
        <taxon>Fabales</taxon>
        <taxon>Fabaceae</taxon>
        <taxon>Papilionoideae</taxon>
        <taxon>50 kb inversion clade</taxon>
        <taxon>NPAAA clade</taxon>
        <taxon>indigoferoid/millettioid clade</taxon>
        <taxon>Phaseoleae</taxon>
        <taxon>Mucuna</taxon>
    </lineage>
</organism>
<dbReference type="Pfam" id="PF17917">
    <property type="entry name" value="RT_RNaseH"/>
    <property type="match status" value="1"/>
</dbReference>
<dbReference type="Pfam" id="PF00665">
    <property type="entry name" value="rve"/>
    <property type="match status" value="1"/>
</dbReference>
<evidence type="ECO:0000256" key="3">
    <source>
        <dbReference type="ARBA" id="ARBA00022722"/>
    </source>
</evidence>
<evidence type="ECO:0000256" key="5">
    <source>
        <dbReference type="ARBA" id="ARBA00022801"/>
    </source>
</evidence>
<keyword evidence="6" id="KW-0695">RNA-directed DNA polymerase</keyword>
<protein>
    <submittedName>
        <fullName evidence="8">Tf2-9</fullName>
    </submittedName>
</protein>
<sequence>MDPAQVNYTITEKELLAIIFALDKFCAFFLGSKVIVFSDHAILKYLLKKLDAKPRLIRWMLLFQEFNLEIKDKKGADNTVVDHFSRIQGRVDSMPIRDDFPNKQLLQIAQVSFSLFDKQNTTNNALINPYLWRFCNDQIMRRCIPNAEFLLVLHFYHSAPKGGHYGSNWTARKCQQAGLAISRRNEMPQQPVLICEIFYVWGIDFMGPFLISNGYSYILLVINYITKWVEATATRTNDAKVVVDFLKFDVPKALISDLGTHFYNRAMSSLLEKYGVLHIITTPYHPQTNGQAEVLIREIKKTLQKMANPNRKDWSRLLEDSLWDHKIAYQTLLGMSPYRIMFSKAYHLPKVKQFHNHQILREEFKVGQKVLLFNSRLKLIAGKLHSRWDDPFVITNIFPYGAVELRDEASNKTFQ</sequence>
<dbReference type="GO" id="GO:0015074">
    <property type="term" value="P:DNA integration"/>
    <property type="evidence" value="ECO:0007669"/>
    <property type="project" value="InterPro"/>
</dbReference>
<evidence type="ECO:0000256" key="4">
    <source>
        <dbReference type="ARBA" id="ARBA00022759"/>
    </source>
</evidence>
<dbReference type="GO" id="GO:0003964">
    <property type="term" value="F:RNA-directed DNA polymerase activity"/>
    <property type="evidence" value="ECO:0007669"/>
    <property type="project" value="UniProtKB-KW"/>
</dbReference>
<keyword evidence="1" id="KW-0808">Transferase</keyword>
<dbReference type="CDD" id="cd09274">
    <property type="entry name" value="RNase_HI_RT_Ty3"/>
    <property type="match status" value="1"/>
</dbReference>
<evidence type="ECO:0000256" key="1">
    <source>
        <dbReference type="ARBA" id="ARBA00022679"/>
    </source>
</evidence>
<keyword evidence="4" id="KW-0255">Endonuclease</keyword>
<feature type="domain" description="Integrase catalytic" evidence="7">
    <location>
        <begin position="187"/>
        <end position="345"/>
    </location>
</feature>
<gene>
    <name evidence="8" type="primary">Tf2-9</name>
    <name evidence="8" type="ORF">CR513_12332</name>
</gene>
<dbReference type="InterPro" id="IPR036397">
    <property type="entry name" value="RNaseH_sf"/>
</dbReference>
<dbReference type="Proteomes" id="UP000257109">
    <property type="component" value="Unassembled WGS sequence"/>
</dbReference>
<evidence type="ECO:0000313" key="8">
    <source>
        <dbReference type="EMBL" id="RDY04020.1"/>
    </source>
</evidence>
<dbReference type="GO" id="GO:0003676">
    <property type="term" value="F:nucleic acid binding"/>
    <property type="evidence" value="ECO:0007669"/>
    <property type="project" value="InterPro"/>
</dbReference>
<dbReference type="GO" id="GO:0016787">
    <property type="term" value="F:hydrolase activity"/>
    <property type="evidence" value="ECO:0007669"/>
    <property type="project" value="UniProtKB-KW"/>
</dbReference>
<dbReference type="EMBL" id="QJKJ01002161">
    <property type="protein sequence ID" value="RDY04020.1"/>
    <property type="molecule type" value="Genomic_DNA"/>
</dbReference>
<dbReference type="InterPro" id="IPR041373">
    <property type="entry name" value="RT_RNaseH"/>
</dbReference>
<feature type="non-terminal residue" evidence="8">
    <location>
        <position position="1"/>
    </location>
</feature>
<dbReference type="SUPFAM" id="SSF53098">
    <property type="entry name" value="Ribonuclease H-like"/>
    <property type="match status" value="1"/>
</dbReference>
<dbReference type="OrthoDB" id="543541at2759"/>
<evidence type="ECO:0000259" key="7">
    <source>
        <dbReference type="PROSITE" id="PS50994"/>
    </source>
</evidence>
<dbReference type="SUPFAM" id="SSF56672">
    <property type="entry name" value="DNA/RNA polymerases"/>
    <property type="match status" value="1"/>
</dbReference>
<dbReference type="InterPro" id="IPR012337">
    <property type="entry name" value="RNaseH-like_sf"/>
</dbReference>
<evidence type="ECO:0000256" key="2">
    <source>
        <dbReference type="ARBA" id="ARBA00022695"/>
    </source>
</evidence>
<dbReference type="PROSITE" id="PS50994">
    <property type="entry name" value="INTEGRASE"/>
    <property type="match status" value="1"/>
</dbReference>
<keyword evidence="3" id="KW-0540">Nuclease</keyword>
<dbReference type="InterPro" id="IPR043502">
    <property type="entry name" value="DNA/RNA_pol_sf"/>
</dbReference>
<comment type="caution">
    <text evidence="8">The sequence shown here is derived from an EMBL/GenBank/DDBJ whole genome shotgun (WGS) entry which is preliminary data.</text>
</comment>